<sequence length="274" mass="30871">MQSTQKQKDPNKWKYMQFFWRSWAIQASWNYERQMNMGFLYGIAPILDKIYKDPKDAELKKEAYKRHMNFYNCTPQTSSFVLGLSASMEEQYYEDRENFNPESINAMKTSLMGPLSGIGDSFFQGTIRILAFGLGINLAQKGSILGPILAILISLIPSFLVTYYGGKIGYSMGNKYLTKLYNEGLMDKVMYICSIVGLMVIGSMMASMIGITTPIQFSGKFVLQDILNGIVPQAIPLGATFTMYWLLKKKVSTGWMLTICILGGILLSVLGIFK</sequence>
<dbReference type="AlphaFoldDB" id="A0A162QTT9"/>
<dbReference type="Proteomes" id="UP000076603">
    <property type="component" value="Unassembled WGS sequence"/>
</dbReference>
<evidence type="ECO:0000313" key="2">
    <source>
        <dbReference type="EMBL" id="KZL88957.1"/>
    </source>
</evidence>
<gene>
    <name evidence="2" type="primary">manZ</name>
    <name evidence="2" type="ORF">CLMAG_56480</name>
</gene>
<dbReference type="PROSITE" id="PS51108">
    <property type="entry name" value="PTS_EIID"/>
    <property type="match status" value="1"/>
</dbReference>
<keyword evidence="1" id="KW-0472">Membrane</keyword>
<reference evidence="2 3" key="1">
    <citation type="submission" date="2016-04" db="EMBL/GenBank/DDBJ databases">
        <title>Genome sequence of Clostridium magnum DSM 2767.</title>
        <authorList>
            <person name="Poehlein A."/>
            <person name="Uhlig R."/>
            <person name="Fischer R."/>
            <person name="Bahl H."/>
            <person name="Daniel R."/>
        </authorList>
    </citation>
    <scope>NUCLEOTIDE SEQUENCE [LARGE SCALE GENOMIC DNA]</scope>
    <source>
        <strain evidence="2 3">DSM 2767</strain>
    </source>
</reference>
<dbReference type="GO" id="GO:0009401">
    <property type="term" value="P:phosphoenolpyruvate-dependent sugar phosphotransferase system"/>
    <property type="evidence" value="ECO:0007669"/>
    <property type="project" value="InterPro"/>
</dbReference>
<name>A0A162QTT9_9CLOT</name>
<dbReference type="InterPro" id="IPR050303">
    <property type="entry name" value="GatZ_KbaZ_carbometab"/>
</dbReference>
<keyword evidence="3" id="KW-1185">Reference proteome</keyword>
<evidence type="ECO:0000256" key="1">
    <source>
        <dbReference type="SAM" id="Phobius"/>
    </source>
</evidence>
<accession>A0A162QTT9</accession>
<dbReference type="InterPro" id="IPR004704">
    <property type="entry name" value="PTS_IID_man"/>
</dbReference>
<proteinExistence type="predicted"/>
<keyword evidence="1" id="KW-0812">Transmembrane</keyword>
<dbReference type="OrthoDB" id="9795582at2"/>
<keyword evidence="1" id="KW-1133">Transmembrane helix</keyword>
<dbReference type="PATRIC" id="fig|1121326.3.peg.5710"/>
<dbReference type="RefSeq" id="WP_066630153.1">
    <property type="nucleotide sequence ID" value="NZ_FQXL01000065.1"/>
</dbReference>
<protein>
    <submittedName>
        <fullName evidence="2">Mannose permease IID component</fullName>
    </submittedName>
</protein>
<evidence type="ECO:0000313" key="3">
    <source>
        <dbReference type="Proteomes" id="UP000076603"/>
    </source>
</evidence>
<dbReference type="STRING" id="1121326.CLMAG_56480"/>
<comment type="caution">
    <text evidence="2">The sequence shown here is derived from an EMBL/GenBank/DDBJ whole genome shotgun (WGS) entry which is preliminary data.</text>
</comment>
<dbReference type="PANTHER" id="PTHR32502">
    <property type="entry name" value="N-ACETYLGALACTOSAMINE PERMEASE II COMPONENT-RELATED"/>
    <property type="match status" value="1"/>
</dbReference>
<feature type="transmembrane region" description="Helical" evidence="1">
    <location>
        <begin position="253"/>
        <end position="273"/>
    </location>
</feature>
<feature type="transmembrane region" description="Helical" evidence="1">
    <location>
        <begin position="189"/>
        <end position="214"/>
    </location>
</feature>
<dbReference type="EMBL" id="LWAE01000012">
    <property type="protein sequence ID" value="KZL88957.1"/>
    <property type="molecule type" value="Genomic_DNA"/>
</dbReference>
<feature type="transmembrane region" description="Helical" evidence="1">
    <location>
        <begin position="144"/>
        <end position="165"/>
    </location>
</feature>
<dbReference type="GO" id="GO:0005886">
    <property type="term" value="C:plasma membrane"/>
    <property type="evidence" value="ECO:0007669"/>
    <property type="project" value="TreeGrafter"/>
</dbReference>
<dbReference type="Pfam" id="PF03613">
    <property type="entry name" value="EIID-AGA"/>
    <property type="match status" value="1"/>
</dbReference>
<dbReference type="PANTHER" id="PTHR32502:SF23">
    <property type="entry name" value="TRANSPORT PROTEIN, PTS SYSTEM"/>
    <property type="match status" value="1"/>
</dbReference>
<organism evidence="2 3">
    <name type="scientific">Clostridium magnum DSM 2767</name>
    <dbReference type="NCBI Taxonomy" id="1121326"/>
    <lineage>
        <taxon>Bacteria</taxon>
        <taxon>Bacillati</taxon>
        <taxon>Bacillota</taxon>
        <taxon>Clostridia</taxon>
        <taxon>Eubacteriales</taxon>
        <taxon>Clostridiaceae</taxon>
        <taxon>Clostridium</taxon>
    </lineage>
</organism>